<sequence length="87" mass="10617">MYENNFFYDYYRDNIIVLLEYWIHIDNNSLQYIFRIIMKLITLNLPEAYIDGLEKLVQENIYPNRSEAIRLAVRDLIRKENAYNPIP</sequence>
<dbReference type="Proteomes" id="UP000321408">
    <property type="component" value="Chromosome"/>
</dbReference>
<evidence type="ECO:0000313" key="2">
    <source>
        <dbReference type="Proteomes" id="UP000321408"/>
    </source>
</evidence>
<evidence type="ECO:0000313" key="1">
    <source>
        <dbReference type="EMBL" id="XDF89246.1"/>
    </source>
</evidence>
<gene>
    <name evidence="1" type="ORF">DSAG12_04025</name>
</gene>
<accession>A0AC61ZTW9</accession>
<name>A0AC61ZTW9_9ARCH</name>
<proteinExistence type="predicted"/>
<organism evidence="1 2">
    <name type="scientific">Promethearchaeum syntrophicum</name>
    <dbReference type="NCBI Taxonomy" id="2594042"/>
    <lineage>
        <taxon>Archaea</taxon>
        <taxon>Promethearchaeati</taxon>
        <taxon>Promethearchaeota</taxon>
        <taxon>Promethearchaeia</taxon>
        <taxon>Promethearchaeales</taxon>
        <taxon>Promethearchaeaceae</taxon>
        <taxon>Promethearchaeum</taxon>
    </lineage>
</organism>
<protein>
    <submittedName>
        <fullName evidence="1">Type II toxin-antitoxin system ParD family antitoxin</fullName>
    </submittedName>
</protein>
<keyword evidence="2" id="KW-1185">Reference proteome</keyword>
<reference evidence="1 2" key="1">
    <citation type="journal article" date="2020" name="Nature">
        <title>Isolation of an archaeon at the prokaryote-eukaryote interface.</title>
        <authorList>
            <person name="Imachi H."/>
            <person name="Nobu M.K."/>
            <person name="Nakahara N."/>
            <person name="Morono Y."/>
            <person name="Ogawara M."/>
            <person name="Takaki Y."/>
            <person name="Takano Y."/>
            <person name="Uematsu K."/>
            <person name="Ikuta T."/>
            <person name="Ito M."/>
            <person name="Matsui Y."/>
            <person name="Miyazaki M."/>
            <person name="Murata K."/>
            <person name="Saito Y."/>
            <person name="Sakai S."/>
            <person name="Song C."/>
            <person name="Tasumi E."/>
            <person name="Yamanaka Y."/>
            <person name="Yamaguchi T."/>
            <person name="Kamagata Y."/>
            <person name="Tamaki H."/>
            <person name="Takai K."/>
        </authorList>
    </citation>
    <scope>NUCLEOTIDE SEQUENCE [LARGE SCALE GENOMIC DNA]</scope>
    <source>
        <strain evidence="1 2">MK-D1</strain>
    </source>
</reference>
<dbReference type="EMBL" id="CP042905">
    <property type="protein sequence ID" value="XDF89246.1"/>
    <property type="molecule type" value="Genomic_DNA"/>
</dbReference>
<reference evidence="1 2" key="2">
    <citation type="journal article" date="2024" name="Int. J. Syst. Evol. Microbiol.">
        <title>Promethearchaeum syntrophicum gen. nov., sp. nov., an anaerobic, obligately syntrophic archaeon, the first isolate of the lineage 'Asgard' archaea, and proposal of the new archaeal phylum Promethearchaeota phyl. nov. and kingdom Promethearchaeati regn. nov.</title>
        <authorList>
            <person name="Imachi H."/>
            <person name="Nobu M.K."/>
            <person name="Kato S."/>
            <person name="Takaki Y."/>
            <person name="Miyazaki M."/>
            <person name="Miyata M."/>
            <person name="Ogawara M."/>
            <person name="Saito Y."/>
            <person name="Sakai S."/>
            <person name="Tahara Y.O."/>
            <person name="Takano Y."/>
            <person name="Tasumi E."/>
            <person name="Uematsu K."/>
            <person name="Yoshimura T."/>
            <person name="Itoh T."/>
            <person name="Ohkuma M."/>
            <person name="Takai K."/>
        </authorList>
    </citation>
    <scope>NUCLEOTIDE SEQUENCE [LARGE SCALE GENOMIC DNA]</scope>
    <source>
        <strain evidence="1 2">MK-D1</strain>
    </source>
</reference>